<protein>
    <submittedName>
        <fullName evidence="1">Uncharacterized protein</fullName>
    </submittedName>
</protein>
<proteinExistence type="predicted"/>
<accession>A0A0B1YW08</accession>
<dbReference type="OrthoDB" id="6895098at2"/>
<evidence type="ECO:0000313" key="1">
    <source>
        <dbReference type="EMBL" id="KHK61161.1"/>
    </source>
</evidence>
<dbReference type="EMBL" id="JQGJ01000052">
    <property type="protein sequence ID" value="KHK61161.1"/>
    <property type="molecule type" value="Genomic_DNA"/>
</dbReference>
<gene>
    <name evidence="1" type="ORF">JZ00_30150</name>
</gene>
<evidence type="ECO:0000313" key="2">
    <source>
        <dbReference type="Proteomes" id="UP000030949"/>
    </source>
</evidence>
<organism evidence="1 2">
    <name type="scientific">Pseudomonas frederiksbergensis</name>
    <dbReference type="NCBI Taxonomy" id="104087"/>
    <lineage>
        <taxon>Bacteria</taxon>
        <taxon>Pseudomonadati</taxon>
        <taxon>Pseudomonadota</taxon>
        <taxon>Gammaproteobacteria</taxon>
        <taxon>Pseudomonadales</taxon>
        <taxon>Pseudomonadaceae</taxon>
        <taxon>Pseudomonas</taxon>
    </lineage>
</organism>
<comment type="caution">
    <text evidence="1">The sequence shown here is derived from an EMBL/GenBank/DDBJ whole genome shotgun (WGS) entry which is preliminary data.</text>
</comment>
<name>A0A0B1YW08_9PSED</name>
<dbReference type="RefSeq" id="WP_039594723.1">
    <property type="nucleotide sequence ID" value="NZ_JQGJ02000049.1"/>
</dbReference>
<dbReference type="Proteomes" id="UP000030949">
    <property type="component" value="Unassembled WGS sequence"/>
</dbReference>
<dbReference type="AlphaFoldDB" id="A0A0B1YW08"/>
<reference evidence="2" key="1">
    <citation type="submission" date="2015-03" db="EMBL/GenBank/DDBJ databases">
        <title>Pseudomonas frederiksbergensis hydrocarbon degrader.</title>
        <authorList>
            <person name="Brown L.M."/>
            <person name="Ruiz O.N."/>
            <person name="Mueller S."/>
            <person name="Gunasekera T.S."/>
        </authorList>
    </citation>
    <scope>NUCLEOTIDE SEQUENCE [LARGE SCALE GENOMIC DNA]</scope>
    <source>
        <strain evidence="2">SI8</strain>
    </source>
</reference>
<sequence length="104" mass="11175">MIGVPMPNPRDAIIEDLNQKLDQFFGAGNKVELIDSGVSGDCGGPIKSTRSEKLRAARDKDAPQLQALAKAGNTIGEAAKEMDMDLKRAKLIARENGIKFPGPR</sequence>